<keyword evidence="1" id="KW-0813">Transport</keyword>
<keyword evidence="3" id="KW-0479">Metal-binding</keyword>
<organism evidence="7 8">
    <name type="scientific">Tectimicrobiota bacterium</name>
    <dbReference type="NCBI Taxonomy" id="2528274"/>
    <lineage>
        <taxon>Bacteria</taxon>
        <taxon>Pseudomonadati</taxon>
        <taxon>Nitrospinota/Tectimicrobiota group</taxon>
        <taxon>Candidatus Tectimicrobiota</taxon>
    </lineage>
</organism>
<evidence type="ECO:0000256" key="3">
    <source>
        <dbReference type="ARBA" id="ARBA00022723"/>
    </source>
</evidence>
<sequence>MDCKKVALSAKELLDPDAPAWEQAKPEKVHLDPTPVNTIPSKYIDETVDPKEIGKIRNVEARSLHNGKEIFVRLEWADETQNDGVNDSSWFADGIAMLFPMSEQAPLATMGSTTEPVNAWHWRADFENKPKNVVAAGLGTVQRSEKSPLMAASSWKEGKWQVVLGRALEIPALAKETIQLKPGGRFKVGIAAWDGGSGERGGVKAYTTDWRNLVLEA</sequence>
<dbReference type="GO" id="GO:0046872">
    <property type="term" value="F:metal ion binding"/>
    <property type="evidence" value="ECO:0007669"/>
    <property type="project" value="UniProtKB-KW"/>
</dbReference>
<dbReference type="Gene3D" id="2.60.40.1190">
    <property type="match status" value="1"/>
</dbReference>
<evidence type="ECO:0000256" key="1">
    <source>
        <dbReference type="ARBA" id="ARBA00022448"/>
    </source>
</evidence>
<reference evidence="7" key="1">
    <citation type="submission" date="2020-07" db="EMBL/GenBank/DDBJ databases">
        <title>Huge and variable diversity of episymbiotic CPR bacteria and DPANN archaea in groundwater ecosystems.</title>
        <authorList>
            <person name="He C.Y."/>
            <person name="Keren R."/>
            <person name="Whittaker M."/>
            <person name="Farag I.F."/>
            <person name="Doudna J."/>
            <person name="Cate J.H.D."/>
            <person name="Banfield J.F."/>
        </authorList>
    </citation>
    <scope>NUCLEOTIDE SEQUENCE</scope>
    <source>
        <strain evidence="7">NC_groundwater_672_Ag_B-0.1um_62_36</strain>
    </source>
</reference>
<gene>
    <name evidence="7" type="ORF">HYY20_11080</name>
</gene>
<dbReference type="AlphaFoldDB" id="A0A932CQG0"/>
<evidence type="ECO:0000256" key="4">
    <source>
        <dbReference type="ARBA" id="ARBA00022982"/>
    </source>
</evidence>
<accession>A0A932CQG0</accession>
<evidence type="ECO:0000256" key="2">
    <source>
        <dbReference type="ARBA" id="ARBA00022617"/>
    </source>
</evidence>
<keyword evidence="2" id="KW-0349">Heme</keyword>
<dbReference type="Pfam" id="PF09459">
    <property type="entry name" value="EB_dh"/>
    <property type="match status" value="2"/>
</dbReference>
<keyword evidence="5" id="KW-0408">Iron</keyword>
<evidence type="ECO:0000313" key="8">
    <source>
        <dbReference type="Proteomes" id="UP000769766"/>
    </source>
</evidence>
<name>A0A932CQG0_UNCTE</name>
<dbReference type="GO" id="GO:0020037">
    <property type="term" value="F:heme binding"/>
    <property type="evidence" value="ECO:0007669"/>
    <property type="project" value="InterPro"/>
</dbReference>
<dbReference type="SMART" id="SM00887">
    <property type="entry name" value="EB_dh"/>
    <property type="match status" value="1"/>
</dbReference>
<dbReference type="Proteomes" id="UP000769766">
    <property type="component" value="Unassembled WGS sequence"/>
</dbReference>
<dbReference type="EMBL" id="JACPRF010000338">
    <property type="protein sequence ID" value="MBI2877414.1"/>
    <property type="molecule type" value="Genomic_DNA"/>
</dbReference>
<protein>
    <recommendedName>
        <fullName evidence="6">Cytochrome c-552/DMSO reductase-like haem-binding domain-containing protein</fullName>
    </recommendedName>
</protein>
<evidence type="ECO:0000313" key="7">
    <source>
        <dbReference type="EMBL" id="MBI2877414.1"/>
    </source>
</evidence>
<proteinExistence type="predicted"/>
<keyword evidence="4" id="KW-0249">Electron transport</keyword>
<feature type="domain" description="Cytochrome c-552/DMSO reductase-like haem-binding" evidence="6">
    <location>
        <begin position="18"/>
        <end position="205"/>
    </location>
</feature>
<comment type="caution">
    <text evidence="7">The sequence shown here is derived from an EMBL/GenBank/DDBJ whole genome shotgun (WGS) entry which is preliminary data.</text>
</comment>
<evidence type="ECO:0000259" key="6">
    <source>
        <dbReference type="SMART" id="SM00887"/>
    </source>
</evidence>
<evidence type="ECO:0000256" key="5">
    <source>
        <dbReference type="ARBA" id="ARBA00023004"/>
    </source>
</evidence>
<dbReference type="InterPro" id="IPR019020">
    <property type="entry name" value="Cyt-c552/DMSO_Rdtase_haem-bd"/>
</dbReference>